<dbReference type="PROSITE" id="PS50405">
    <property type="entry name" value="GST_CTER"/>
    <property type="match status" value="1"/>
</dbReference>
<dbReference type="OrthoDB" id="422574at2759"/>
<evidence type="ECO:0000259" key="6">
    <source>
        <dbReference type="PROSITE" id="PS50404"/>
    </source>
</evidence>
<comment type="similarity">
    <text evidence="2">Belongs to the GST superfamily. Mu family.</text>
</comment>
<dbReference type="EC" id="2.5.1.18" evidence="3"/>
<dbReference type="GO" id="GO:0004364">
    <property type="term" value="F:glutathione transferase activity"/>
    <property type="evidence" value="ECO:0007669"/>
    <property type="project" value="UniProtKB-EC"/>
</dbReference>
<evidence type="ECO:0000256" key="4">
    <source>
        <dbReference type="ARBA" id="ARBA00022679"/>
    </source>
</evidence>
<dbReference type="InterPro" id="IPR010987">
    <property type="entry name" value="Glutathione-S-Trfase_C-like"/>
</dbReference>
<evidence type="ECO:0000313" key="8">
    <source>
        <dbReference type="EMBL" id="GHP02881.1"/>
    </source>
</evidence>
<evidence type="ECO:0000256" key="2">
    <source>
        <dbReference type="ARBA" id="ARBA00005861"/>
    </source>
</evidence>
<dbReference type="SUPFAM" id="SSF47616">
    <property type="entry name" value="GST C-terminal domain-like"/>
    <property type="match status" value="1"/>
</dbReference>
<evidence type="ECO:0000313" key="9">
    <source>
        <dbReference type="Proteomes" id="UP000660262"/>
    </source>
</evidence>
<name>A0A830HBA6_9CHLO</name>
<dbReference type="PANTHER" id="PTHR11571:SF222">
    <property type="entry name" value="GLUTATHIONE TRANSFERASE"/>
    <property type="match status" value="1"/>
</dbReference>
<keyword evidence="4" id="KW-0808">Transferase</keyword>
<dbReference type="Gene3D" id="3.40.30.10">
    <property type="entry name" value="Glutaredoxin"/>
    <property type="match status" value="1"/>
</dbReference>
<dbReference type="InterPro" id="IPR050213">
    <property type="entry name" value="GST_superfamily"/>
</dbReference>
<dbReference type="GO" id="GO:0006749">
    <property type="term" value="P:glutathione metabolic process"/>
    <property type="evidence" value="ECO:0007669"/>
    <property type="project" value="TreeGrafter"/>
</dbReference>
<evidence type="ECO:0000256" key="3">
    <source>
        <dbReference type="ARBA" id="ARBA00012452"/>
    </source>
</evidence>
<feature type="domain" description="GST C-terminal" evidence="7">
    <location>
        <begin position="134"/>
        <end position="276"/>
    </location>
</feature>
<feature type="domain" description="GST N-terminal" evidence="6">
    <location>
        <begin position="24"/>
        <end position="135"/>
    </location>
</feature>
<evidence type="ECO:0000256" key="1">
    <source>
        <dbReference type="ARBA" id="ARBA00003701"/>
    </source>
</evidence>
<dbReference type="EMBL" id="BNJQ01000004">
    <property type="protein sequence ID" value="GHP02881.1"/>
    <property type="molecule type" value="Genomic_DNA"/>
</dbReference>
<evidence type="ECO:0000259" key="7">
    <source>
        <dbReference type="PROSITE" id="PS50405"/>
    </source>
</evidence>
<dbReference type="PANTHER" id="PTHR11571">
    <property type="entry name" value="GLUTATHIONE S-TRANSFERASE"/>
    <property type="match status" value="1"/>
</dbReference>
<accession>A0A830HBA6</accession>
<dbReference type="PROSITE" id="PS50404">
    <property type="entry name" value="GST_NTER"/>
    <property type="match status" value="1"/>
</dbReference>
<dbReference type="AlphaFoldDB" id="A0A830HBA6"/>
<comment type="function">
    <text evidence="1">Conjugation of reduced glutathione to a wide number of exogenous and endogenous hydrophobic electrophiles.</text>
</comment>
<keyword evidence="9" id="KW-1185">Reference proteome</keyword>
<sequence>MPASKKDSGKKSQNAGVSSEGTDVVFTLRYWQIRGLAAPLRMALAYALGPPALSDGTRGVRCWKDASYLRQGGKGVNVPECSIAWYKLDKPDLFLENPLANLPLVEMDKPGGKRRVVSQSIACELFLTQELYPEVKDMVDAAQVLAEIHDVRDMFVRLCYGPQANFDANKTNHMNNVRRNFAKLEAWLAPASSEPGAKRKRDEGSSLYLLKTSTPTPADFHLFEMIDQHMTFASSHKIDFDVTTEFPNLGRLHEAIKRDPKLKAAYFDSDAASYPINNPQANFF</sequence>
<evidence type="ECO:0000256" key="5">
    <source>
        <dbReference type="ARBA" id="ARBA00047960"/>
    </source>
</evidence>
<dbReference type="InterPro" id="IPR004045">
    <property type="entry name" value="Glutathione_S-Trfase_N"/>
</dbReference>
<dbReference type="Gene3D" id="1.20.1050.10">
    <property type="match status" value="1"/>
</dbReference>
<dbReference type="Pfam" id="PF14497">
    <property type="entry name" value="GST_C_3"/>
    <property type="match status" value="1"/>
</dbReference>
<proteinExistence type="inferred from homology"/>
<organism evidence="8 9">
    <name type="scientific">Pycnococcus provasolii</name>
    <dbReference type="NCBI Taxonomy" id="41880"/>
    <lineage>
        <taxon>Eukaryota</taxon>
        <taxon>Viridiplantae</taxon>
        <taxon>Chlorophyta</taxon>
        <taxon>Pseudoscourfieldiophyceae</taxon>
        <taxon>Pseudoscourfieldiales</taxon>
        <taxon>Pycnococcaceae</taxon>
        <taxon>Pycnococcus</taxon>
    </lineage>
</organism>
<dbReference type="InterPro" id="IPR004046">
    <property type="entry name" value="GST_C"/>
</dbReference>
<comment type="caution">
    <text evidence="8">The sequence shown here is derived from an EMBL/GenBank/DDBJ whole genome shotgun (WGS) entry which is preliminary data.</text>
</comment>
<reference evidence="8" key="1">
    <citation type="submission" date="2020-10" db="EMBL/GenBank/DDBJ databases">
        <title>Unveiling of a novel bifunctional photoreceptor, Dualchrome1, isolated from a cosmopolitan green alga.</title>
        <authorList>
            <person name="Suzuki S."/>
            <person name="Kawachi M."/>
        </authorList>
    </citation>
    <scope>NUCLEOTIDE SEQUENCE</scope>
    <source>
        <strain evidence="8">NIES 2893</strain>
    </source>
</reference>
<dbReference type="Proteomes" id="UP000660262">
    <property type="component" value="Unassembled WGS sequence"/>
</dbReference>
<dbReference type="InterPro" id="IPR036282">
    <property type="entry name" value="Glutathione-S-Trfase_C_sf"/>
</dbReference>
<comment type="catalytic activity">
    <reaction evidence="5">
        <text>RX + glutathione = an S-substituted glutathione + a halide anion + H(+)</text>
        <dbReference type="Rhea" id="RHEA:16437"/>
        <dbReference type="ChEBI" id="CHEBI:15378"/>
        <dbReference type="ChEBI" id="CHEBI:16042"/>
        <dbReference type="ChEBI" id="CHEBI:17792"/>
        <dbReference type="ChEBI" id="CHEBI:57925"/>
        <dbReference type="ChEBI" id="CHEBI:90779"/>
        <dbReference type="EC" id="2.5.1.18"/>
    </reaction>
</comment>
<protein>
    <recommendedName>
        <fullName evidence="3">glutathione transferase</fullName>
        <ecNumber evidence="3">2.5.1.18</ecNumber>
    </recommendedName>
</protein>
<gene>
    <name evidence="8" type="ORF">PPROV_000163600</name>
</gene>